<reference evidence="1 2" key="1">
    <citation type="journal article" date="2016" name="Sci. Rep.">
        <title>Metabolic traits of an uncultured archaeal lineage -MSBL1- from brine pools of the Red Sea.</title>
        <authorList>
            <person name="Mwirichia R."/>
            <person name="Alam I."/>
            <person name="Rashid M."/>
            <person name="Vinu M."/>
            <person name="Ba-Alawi W."/>
            <person name="Anthony Kamau A."/>
            <person name="Kamanda Ngugi D."/>
            <person name="Goker M."/>
            <person name="Klenk H.P."/>
            <person name="Bajic V."/>
            <person name="Stingl U."/>
        </authorList>
    </citation>
    <scope>NUCLEOTIDE SEQUENCE [LARGE SCALE GENOMIC DNA]</scope>
    <source>
        <strain evidence="1">SCGC-AAA259E19</strain>
    </source>
</reference>
<comment type="caution">
    <text evidence="1">The sequence shown here is derived from an EMBL/GenBank/DDBJ whole genome shotgun (WGS) entry which is preliminary data.</text>
</comment>
<protein>
    <submittedName>
        <fullName evidence="1">Uncharacterized protein</fullName>
    </submittedName>
</protein>
<dbReference type="Proteomes" id="UP000070284">
    <property type="component" value="Unassembled WGS sequence"/>
</dbReference>
<dbReference type="AlphaFoldDB" id="A0A133UNT8"/>
<organism evidence="1 2">
    <name type="scientific">candidate division MSBL1 archaeon SCGC-AAA259E19</name>
    <dbReference type="NCBI Taxonomy" id="1698264"/>
    <lineage>
        <taxon>Archaea</taxon>
        <taxon>Methanobacteriati</taxon>
        <taxon>Methanobacteriota</taxon>
        <taxon>candidate division MSBL1</taxon>
    </lineage>
</organism>
<evidence type="ECO:0000313" key="2">
    <source>
        <dbReference type="Proteomes" id="UP000070284"/>
    </source>
</evidence>
<gene>
    <name evidence="1" type="ORF">AKJ65_00065</name>
</gene>
<name>A0A133UNT8_9EURY</name>
<proteinExistence type="predicted"/>
<keyword evidence="2" id="KW-1185">Reference proteome</keyword>
<dbReference type="EMBL" id="LHXO01000001">
    <property type="protein sequence ID" value="KXA95882.1"/>
    <property type="molecule type" value="Genomic_DNA"/>
</dbReference>
<evidence type="ECO:0000313" key="1">
    <source>
        <dbReference type="EMBL" id="KXA95882.1"/>
    </source>
</evidence>
<accession>A0A133UNT8</accession>
<sequence>MWEKKNNWIHCSEAAVKEEENLPKLLKALESRGDKKFIVLDFLNPNYTNLIKNWGFNYHGDMWNRVMVKDFEGDVEETFDLFGKGETFHIGVYEEY</sequence>